<dbReference type="GO" id="GO:0015562">
    <property type="term" value="F:efflux transmembrane transporter activity"/>
    <property type="evidence" value="ECO:0007669"/>
    <property type="project" value="InterPro"/>
</dbReference>
<dbReference type="InterPro" id="IPR006143">
    <property type="entry name" value="RND_pump_MFP"/>
</dbReference>
<evidence type="ECO:0000256" key="3">
    <source>
        <dbReference type="SAM" id="SignalP"/>
    </source>
</evidence>
<dbReference type="Pfam" id="PF25954">
    <property type="entry name" value="Beta-barrel_RND_2"/>
    <property type="match status" value="1"/>
</dbReference>
<dbReference type="GO" id="GO:1990281">
    <property type="term" value="C:efflux pump complex"/>
    <property type="evidence" value="ECO:0007669"/>
    <property type="project" value="TreeGrafter"/>
</dbReference>
<evidence type="ECO:0000259" key="4">
    <source>
        <dbReference type="Pfam" id="PF25954"/>
    </source>
</evidence>
<reference evidence="6 7" key="1">
    <citation type="submission" date="2019-12" db="EMBL/GenBank/DDBJ databases">
        <title>Paenibacillus sp. nov. sp. isolated from soil.</title>
        <authorList>
            <person name="Kim J."/>
            <person name="Jeong S.E."/>
            <person name="Jung H.S."/>
            <person name="Jeon C.O."/>
        </authorList>
    </citation>
    <scope>NUCLEOTIDE SEQUENCE [LARGE SCALE GENOMIC DNA]</scope>
    <source>
        <strain evidence="6 7">5J-6</strain>
    </source>
</reference>
<name>A0A6L8UU94_9BACL</name>
<dbReference type="PROSITE" id="PS51257">
    <property type="entry name" value="PROKAR_LIPOPROTEIN"/>
    <property type="match status" value="1"/>
</dbReference>
<dbReference type="PANTHER" id="PTHR30469">
    <property type="entry name" value="MULTIDRUG RESISTANCE PROTEIN MDTA"/>
    <property type="match status" value="1"/>
</dbReference>
<keyword evidence="3" id="KW-0732">Signal</keyword>
<evidence type="ECO:0000259" key="5">
    <source>
        <dbReference type="Pfam" id="PF25973"/>
    </source>
</evidence>
<evidence type="ECO:0000256" key="1">
    <source>
        <dbReference type="ARBA" id="ARBA00009477"/>
    </source>
</evidence>
<evidence type="ECO:0000256" key="2">
    <source>
        <dbReference type="SAM" id="Coils"/>
    </source>
</evidence>
<dbReference type="SUPFAM" id="SSF56954">
    <property type="entry name" value="Outer membrane efflux proteins (OEP)"/>
    <property type="match status" value="1"/>
</dbReference>
<dbReference type="Proteomes" id="UP000481087">
    <property type="component" value="Unassembled WGS sequence"/>
</dbReference>
<dbReference type="AlphaFoldDB" id="A0A6L8UU94"/>
<organism evidence="6 7">
    <name type="scientific">Paenibacillus silvestris</name>
    <dbReference type="NCBI Taxonomy" id="2606219"/>
    <lineage>
        <taxon>Bacteria</taxon>
        <taxon>Bacillati</taxon>
        <taxon>Bacillota</taxon>
        <taxon>Bacilli</taxon>
        <taxon>Bacillales</taxon>
        <taxon>Paenibacillaceae</taxon>
        <taxon>Paenibacillus</taxon>
    </lineage>
</organism>
<feature type="signal peptide" evidence="3">
    <location>
        <begin position="1"/>
        <end position="35"/>
    </location>
</feature>
<dbReference type="Gene3D" id="1.10.287.470">
    <property type="entry name" value="Helix hairpin bin"/>
    <property type="match status" value="1"/>
</dbReference>
<dbReference type="InterPro" id="IPR058792">
    <property type="entry name" value="Beta-barrel_RND_2"/>
</dbReference>
<proteinExistence type="inferred from homology"/>
<feature type="domain" description="CusB-like beta-barrel" evidence="4">
    <location>
        <begin position="275"/>
        <end position="345"/>
    </location>
</feature>
<dbReference type="Gene3D" id="2.40.50.100">
    <property type="match status" value="1"/>
</dbReference>
<evidence type="ECO:0000313" key="6">
    <source>
        <dbReference type="EMBL" id="MZQ81788.1"/>
    </source>
</evidence>
<feature type="chain" id="PRO_5039324426" evidence="3">
    <location>
        <begin position="36"/>
        <end position="421"/>
    </location>
</feature>
<protein>
    <submittedName>
        <fullName evidence="6">Efflux RND transporter periplasmic adaptor subunit</fullName>
    </submittedName>
</protein>
<dbReference type="InterPro" id="IPR058647">
    <property type="entry name" value="BSH_CzcB-like"/>
</dbReference>
<dbReference type="Pfam" id="PF25973">
    <property type="entry name" value="BSH_CzcB"/>
    <property type="match status" value="1"/>
</dbReference>
<keyword evidence="7" id="KW-1185">Reference proteome</keyword>
<dbReference type="Gene3D" id="2.40.30.170">
    <property type="match status" value="1"/>
</dbReference>
<dbReference type="NCBIfam" id="TIGR01730">
    <property type="entry name" value="RND_mfp"/>
    <property type="match status" value="1"/>
</dbReference>
<comment type="caution">
    <text evidence="6">The sequence shown here is derived from an EMBL/GenBank/DDBJ whole genome shotgun (WGS) entry which is preliminary data.</text>
</comment>
<accession>A0A6L8UU94</accession>
<sequence length="421" mass="44778">MNMKRQLFTIKQSAKLFGVVALSAAIFAGCSASPAASPSATPANAAEQGVKVVKTAKITKQKIGNPVEQVGDIVSSVQLDVVAKSGGEVIEILKKRGDKVEKGEVLFRLDPTDVLIQKDLNAVSIKGAQAGLVEAKQKTSNGIADAKDAVSKLETAVSDLEKAYNKARNEYDLGTATKTQLEQAETALTNMKKDLESARRSLKTAQETNSLAQVETSLESAQVSARSIDRTLSNLDVKAPTSGVITDLNVTVGETLAPGGRVGEVQQTNPIKIKSQLTEASAALVRGKGELIFYIPGVTDKASAKVTYLSDVINGQSKAYDLELEVPNPDGKLKPGSKAQVELTKDDEQIVPVIPSLSIVREGGDSFVYIVNGETVQKRKVGLGRLNETNQEVLSGVKEGEMLVISGQHQLKDQDKIKVSN</sequence>
<dbReference type="Gene3D" id="2.40.420.20">
    <property type="match status" value="1"/>
</dbReference>
<keyword evidence="2" id="KW-0175">Coiled coil</keyword>
<gene>
    <name evidence="6" type="ORF">GQF01_06535</name>
</gene>
<evidence type="ECO:0000313" key="7">
    <source>
        <dbReference type="Proteomes" id="UP000481087"/>
    </source>
</evidence>
<feature type="coiled-coil region" evidence="2">
    <location>
        <begin position="143"/>
        <end position="215"/>
    </location>
</feature>
<feature type="domain" description="CzcB-like barrel-sandwich hybrid" evidence="5">
    <location>
        <begin position="80"/>
        <end position="258"/>
    </location>
</feature>
<dbReference type="SUPFAM" id="SSF111369">
    <property type="entry name" value="HlyD-like secretion proteins"/>
    <property type="match status" value="1"/>
</dbReference>
<dbReference type="EMBL" id="WTUZ01000010">
    <property type="protein sequence ID" value="MZQ81788.1"/>
    <property type="molecule type" value="Genomic_DNA"/>
</dbReference>
<comment type="similarity">
    <text evidence="1">Belongs to the membrane fusion protein (MFP) (TC 8.A.1) family.</text>
</comment>